<keyword evidence="6" id="KW-0969">Cilium</keyword>
<evidence type="ECO:0000313" key="7">
    <source>
        <dbReference type="Proteomes" id="UP000318995"/>
    </source>
</evidence>
<dbReference type="Proteomes" id="UP000318995">
    <property type="component" value="Unassembled WGS sequence"/>
</dbReference>
<dbReference type="Pfam" id="PF02119">
    <property type="entry name" value="FlgI"/>
    <property type="match status" value="1"/>
</dbReference>
<evidence type="ECO:0000256" key="2">
    <source>
        <dbReference type="ARBA" id="ARBA00004117"/>
    </source>
</evidence>
<evidence type="ECO:0000256" key="4">
    <source>
        <dbReference type="ARBA" id="ARBA00023143"/>
    </source>
</evidence>
<dbReference type="PANTHER" id="PTHR30381:SF0">
    <property type="entry name" value="FLAGELLAR P-RING PROTEIN"/>
    <property type="match status" value="1"/>
</dbReference>
<organism evidence="6 7">
    <name type="scientific">Botrimarina hoheduenensis</name>
    <dbReference type="NCBI Taxonomy" id="2528000"/>
    <lineage>
        <taxon>Bacteria</taxon>
        <taxon>Pseudomonadati</taxon>
        <taxon>Planctomycetota</taxon>
        <taxon>Planctomycetia</taxon>
        <taxon>Pirellulales</taxon>
        <taxon>Lacipirellulaceae</taxon>
        <taxon>Botrimarina</taxon>
    </lineage>
</organism>
<comment type="function">
    <text evidence="1">Assembles around the rod to form the L-ring and probably protects the motor/basal body from shearing forces during rotation.</text>
</comment>
<keyword evidence="6" id="KW-0966">Cell projection</keyword>
<keyword evidence="4" id="KW-0975">Bacterial flagellum</keyword>
<sequence length="367" mass="39307" precursor="true">MHGIKLTALTTLLMTVLAGVAAGQNDIRLRDIARIKGQEENVLRGPGLVVGLNGTGAQNDPATMRALARSLELMGNPISQTGRFDDATQQALRNVKNAVSVIVTATVPATGARSGDKLDCHVSALSGKSLLGGRLAFASLQGPNTQDNTVYAVCEGPIQLDMAGQPMVGHVIGGCQMVRDVTTSYVSEDGWVTFVLDPNHAGFYVAMEVAEQLGTSYSEDYMRDAREDVHRYVQALDAANIRVQIPKESRRTTTSHGAEVTFIGDLMDTRIIFAEPEARVVVNTRTGSIVVDGDVAIGDVLYTHRNLTVDTQSATSFMAIADGQTTRPKLDRLLEALSNLKVSADDKIDIIRALAKAGKLHAKLIIL</sequence>
<dbReference type="InterPro" id="IPR001782">
    <property type="entry name" value="Flag_FlgI"/>
</dbReference>
<dbReference type="GO" id="GO:0005198">
    <property type="term" value="F:structural molecule activity"/>
    <property type="evidence" value="ECO:0007669"/>
    <property type="project" value="InterPro"/>
</dbReference>
<evidence type="ECO:0000313" key="6">
    <source>
        <dbReference type="EMBL" id="TWT42689.1"/>
    </source>
</evidence>
<feature type="chain" id="PRO_5022731636" evidence="5">
    <location>
        <begin position="22"/>
        <end position="367"/>
    </location>
</feature>
<evidence type="ECO:0000256" key="5">
    <source>
        <dbReference type="SAM" id="SignalP"/>
    </source>
</evidence>
<protein>
    <submittedName>
        <fullName evidence="6">Flagellar P-ring protein</fullName>
    </submittedName>
</protein>
<comment type="subcellular location">
    <subcellularLocation>
        <location evidence="2">Bacterial flagellum basal body</location>
    </subcellularLocation>
</comment>
<dbReference type="RefSeq" id="WP_146574887.1">
    <property type="nucleotide sequence ID" value="NZ_SJPH01000006.1"/>
</dbReference>
<name>A0A5C5VY82_9BACT</name>
<dbReference type="PANTHER" id="PTHR30381">
    <property type="entry name" value="FLAGELLAR P-RING PERIPLASMIC PROTEIN FLGI"/>
    <property type="match status" value="1"/>
</dbReference>
<keyword evidence="7" id="KW-1185">Reference proteome</keyword>
<dbReference type="EMBL" id="SJPH01000006">
    <property type="protein sequence ID" value="TWT42689.1"/>
    <property type="molecule type" value="Genomic_DNA"/>
</dbReference>
<dbReference type="OrthoDB" id="9786431at2"/>
<dbReference type="AlphaFoldDB" id="A0A5C5VY82"/>
<evidence type="ECO:0000256" key="1">
    <source>
        <dbReference type="ARBA" id="ARBA00002591"/>
    </source>
</evidence>
<keyword evidence="6" id="KW-0282">Flagellum</keyword>
<dbReference type="GO" id="GO:0030288">
    <property type="term" value="C:outer membrane-bounded periplasmic space"/>
    <property type="evidence" value="ECO:0007669"/>
    <property type="project" value="InterPro"/>
</dbReference>
<comment type="caution">
    <text evidence="6">The sequence shown here is derived from an EMBL/GenBank/DDBJ whole genome shotgun (WGS) entry which is preliminary data.</text>
</comment>
<gene>
    <name evidence="6" type="primary">flgI</name>
    <name evidence="6" type="ORF">Pla111_26620</name>
</gene>
<reference evidence="6 7" key="1">
    <citation type="submission" date="2019-02" db="EMBL/GenBank/DDBJ databases">
        <title>Deep-cultivation of Planctomycetes and their phenomic and genomic characterization uncovers novel biology.</title>
        <authorList>
            <person name="Wiegand S."/>
            <person name="Jogler M."/>
            <person name="Boedeker C."/>
            <person name="Pinto D."/>
            <person name="Vollmers J."/>
            <person name="Rivas-Marin E."/>
            <person name="Kohn T."/>
            <person name="Peeters S.H."/>
            <person name="Heuer A."/>
            <person name="Rast P."/>
            <person name="Oberbeckmann S."/>
            <person name="Bunk B."/>
            <person name="Jeske O."/>
            <person name="Meyerdierks A."/>
            <person name="Storesund J.E."/>
            <person name="Kallscheuer N."/>
            <person name="Luecker S."/>
            <person name="Lage O.M."/>
            <person name="Pohl T."/>
            <person name="Merkel B.J."/>
            <person name="Hornburger P."/>
            <person name="Mueller R.-W."/>
            <person name="Bruemmer F."/>
            <person name="Labrenz M."/>
            <person name="Spormann A.M."/>
            <person name="Op Den Camp H."/>
            <person name="Overmann J."/>
            <person name="Amann R."/>
            <person name="Jetten M.S.M."/>
            <person name="Mascher T."/>
            <person name="Medema M.H."/>
            <person name="Devos D.P."/>
            <person name="Kaster A.-K."/>
            <person name="Ovreas L."/>
            <person name="Rohde M."/>
            <person name="Galperin M.Y."/>
            <person name="Jogler C."/>
        </authorList>
    </citation>
    <scope>NUCLEOTIDE SEQUENCE [LARGE SCALE GENOMIC DNA]</scope>
    <source>
        <strain evidence="6 7">Pla111</strain>
    </source>
</reference>
<dbReference type="GO" id="GO:0071973">
    <property type="term" value="P:bacterial-type flagellum-dependent cell motility"/>
    <property type="evidence" value="ECO:0007669"/>
    <property type="project" value="InterPro"/>
</dbReference>
<feature type="signal peptide" evidence="5">
    <location>
        <begin position="1"/>
        <end position="21"/>
    </location>
</feature>
<evidence type="ECO:0000256" key="3">
    <source>
        <dbReference type="ARBA" id="ARBA00022729"/>
    </source>
</evidence>
<accession>A0A5C5VY82</accession>
<keyword evidence="3 5" id="KW-0732">Signal</keyword>
<dbReference type="PRINTS" id="PR01010">
    <property type="entry name" value="FLGPRINGFLGI"/>
</dbReference>
<dbReference type="GO" id="GO:0009428">
    <property type="term" value="C:bacterial-type flagellum basal body, distal rod, P ring"/>
    <property type="evidence" value="ECO:0007669"/>
    <property type="project" value="InterPro"/>
</dbReference>
<proteinExistence type="predicted"/>